<reference evidence="1 2" key="1">
    <citation type="submission" date="2016-10" db="EMBL/GenBank/DDBJ databases">
        <authorList>
            <person name="de Groot N.N."/>
        </authorList>
    </citation>
    <scope>NUCLEOTIDE SEQUENCE [LARGE SCALE GENOMIC DNA]</scope>
    <source>
        <strain evidence="1 2">CGMCC 1.9157</strain>
    </source>
</reference>
<organism evidence="1 2">
    <name type="scientific">Cohaesibacter marisflavi</name>
    <dbReference type="NCBI Taxonomy" id="655353"/>
    <lineage>
        <taxon>Bacteria</taxon>
        <taxon>Pseudomonadati</taxon>
        <taxon>Pseudomonadota</taxon>
        <taxon>Alphaproteobacteria</taxon>
        <taxon>Hyphomicrobiales</taxon>
        <taxon>Cohaesibacteraceae</taxon>
    </lineage>
</organism>
<dbReference type="PANTHER" id="PTHR43434">
    <property type="entry name" value="PHOSPHOGLYCOLATE PHOSPHATASE"/>
    <property type="match status" value="1"/>
</dbReference>
<dbReference type="Gene3D" id="1.10.150.240">
    <property type="entry name" value="Putative phosphatase, domain 2"/>
    <property type="match status" value="1"/>
</dbReference>
<proteinExistence type="predicted"/>
<evidence type="ECO:0000313" key="2">
    <source>
        <dbReference type="Proteomes" id="UP000199236"/>
    </source>
</evidence>
<dbReference type="Gene3D" id="3.40.50.1000">
    <property type="entry name" value="HAD superfamily/HAD-like"/>
    <property type="match status" value="1"/>
</dbReference>
<dbReference type="InterPro" id="IPR023214">
    <property type="entry name" value="HAD_sf"/>
</dbReference>
<dbReference type="OrthoDB" id="9782449at2"/>
<dbReference type="GO" id="GO:0004713">
    <property type="term" value="F:protein tyrosine kinase activity"/>
    <property type="evidence" value="ECO:0007669"/>
    <property type="project" value="TreeGrafter"/>
</dbReference>
<dbReference type="SUPFAM" id="SSF56784">
    <property type="entry name" value="HAD-like"/>
    <property type="match status" value="1"/>
</dbReference>
<gene>
    <name evidence="1" type="ORF">SAMN04488056_10532</name>
</gene>
<dbReference type="CDD" id="cd04302">
    <property type="entry name" value="HAD_5NT"/>
    <property type="match status" value="1"/>
</dbReference>
<name>A0A1I5GL31_9HYPH</name>
<dbReference type="Proteomes" id="UP000199236">
    <property type="component" value="Unassembled WGS sequence"/>
</dbReference>
<evidence type="ECO:0000313" key="1">
    <source>
        <dbReference type="EMBL" id="SFO36579.1"/>
    </source>
</evidence>
<dbReference type="InterPro" id="IPR050155">
    <property type="entry name" value="HAD-like_hydrolase_sf"/>
</dbReference>
<dbReference type="GO" id="GO:0005829">
    <property type="term" value="C:cytosol"/>
    <property type="evidence" value="ECO:0007669"/>
    <property type="project" value="TreeGrafter"/>
</dbReference>
<sequence length="209" mass="22645">MTSLFFDLDGTLTDPKAGIISSTHYALDKLGISEVPDDLDWVIGPPLPESFAVMVGPERAEEGVLAYREHYSVTGLYENEVYAGIPELLSELKAAGHPLYVATSKPHVFANPILERFELASYFDAVFGAELDGTRGNKADLLTYALEKTGANASSSVMIGDRKHDILGGKANGMKTVSLLWGYGSREEFETAGTDKIVATIDELRAELL</sequence>
<dbReference type="InterPro" id="IPR023198">
    <property type="entry name" value="PGP-like_dom2"/>
</dbReference>
<protein>
    <submittedName>
        <fullName evidence="1">Phosphoglycolate phosphatase</fullName>
    </submittedName>
</protein>
<dbReference type="FunFam" id="3.40.50.1000:FF:000022">
    <property type="entry name" value="Phosphoglycolate phosphatase"/>
    <property type="match status" value="1"/>
</dbReference>
<dbReference type="STRING" id="655353.SAMN04488056_10532"/>
<dbReference type="RefSeq" id="WP_090072288.1">
    <property type="nucleotide sequence ID" value="NZ_FOVR01000005.1"/>
</dbReference>
<dbReference type="Pfam" id="PF13419">
    <property type="entry name" value="HAD_2"/>
    <property type="match status" value="1"/>
</dbReference>
<accession>A0A1I5GL31</accession>
<keyword evidence="2" id="KW-1185">Reference proteome</keyword>
<dbReference type="GO" id="GO:0016791">
    <property type="term" value="F:phosphatase activity"/>
    <property type="evidence" value="ECO:0007669"/>
    <property type="project" value="UniProtKB-ARBA"/>
</dbReference>
<dbReference type="EMBL" id="FOVR01000005">
    <property type="protein sequence ID" value="SFO36579.1"/>
    <property type="molecule type" value="Genomic_DNA"/>
</dbReference>
<dbReference type="InterPro" id="IPR041492">
    <property type="entry name" value="HAD_2"/>
</dbReference>
<dbReference type="AlphaFoldDB" id="A0A1I5GL31"/>
<dbReference type="PANTHER" id="PTHR43434:SF20">
    <property type="entry name" value="5'-NUCLEOTIDASE"/>
    <property type="match status" value="1"/>
</dbReference>
<dbReference type="InterPro" id="IPR036412">
    <property type="entry name" value="HAD-like_sf"/>
</dbReference>